<proteinExistence type="predicted"/>
<dbReference type="Proteomes" id="UP000055024">
    <property type="component" value="Unassembled WGS sequence"/>
</dbReference>
<evidence type="ECO:0000313" key="2">
    <source>
        <dbReference type="Proteomes" id="UP000055024"/>
    </source>
</evidence>
<reference evidence="1 2" key="1">
    <citation type="submission" date="2015-01" db="EMBL/GenBank/DDBJ databases">
        <title>Evolution of Trichinella species and genotypes.</title>
        <authorList>
            <person name="Korhonen P.K."/>
            <person name="Edoardo P."/>
            <person name="Giuseppe L.R."/>
            <person name="Gasser R.B."/>
        </authorList>
    </citation>
    <scope>NUCLEOTIDE SEQUENCE [LARGE SCALE GENOMIC DNA]</scope>
    <source>
        <strain evidence="1">ISS1029</strain>
    </source>
</reference>
<organism evidence="1 2">
    <name type="scientific">Trichinella zimbabwensis</name>
    <dbReference type="NCBI Taxonomy" id="268475"/>
    <lineage>
        <taxon>Eukaryota</taxon>
        <taxon>Metazoa</taxon>
        <taxon>Ecdysozoa</taxon>
        <taxon>Nematoda</taxon>
        <taxon>Enoplea</taxon>
        <taxon>Dorylaimia</taxon>
        <taxon>Trichinellida</taxon>
        <taxon>Trichinellidae</taxon>
        <taxon>Trichinella</taxon>
    </lineage>
</organism>
<dbReference type="EMBL" id="JYDP01000343">
    <property type="protein sequence ID" value="KRZ01061.1"/>
    <property type="molecule type" value="Genomic_DNA"/>
</dbReference>
<protein>
    <submittedName>
        <fullName evidence="1">Uncharacterized protein</fullName>
    </submittedName>
</protein>
<dbReference type="OrthoDB" id="5930447at2759"/>
<sequence length="98" mass="10962">MKDRNIRVNGKEALRTGDWSTAAPVPRFQTLAPDWSTGPDMSGHVQTSAFMLAQFNTVRITQNLSKHVMHEATIVTMVFPITMFFKKDAPDSPSTSEH</sequence>
<keyword evidence="2" id="KW-1185">Reference proteome</keyword>
<name>A0A0V1GSI7_9BILA</name>
<comment type="caution">
    <text evidence="1">The sequence shown here is derived from an EMBL/GenBank/DDBJ whole genome shotgun (WGS) entry which is preliminary data.</text>
</comment>
<evidence type="ECO:0000313" key="1">
    <source>
        <dbReference type="EMBL" id="KRZ01061.1"/>
    </source>
</evidence>
<dbReference type="AlphaFoldDB" id="A0A0V1GSI7"/>
<accession>A0A0V1GSI7</accession>
<gene>
    <name evidence="1" type="ORF">T11_8441</name>
</gene>